<evidence type="ECO:0000256" key="3">
    <source>
        <dbReference type="ARBA" id="ARBA00023239"/>
    </source>
</evidence>
<dbReference type="Gene3D" id="3.90.960.10">
    <property type="entry name" value="YbaK/aminoacyl-tRNA synthetase-associated domain"/>
    <property type="match status" value="1"/>
</dbReference>
<dbReference type="Pfam" id="PF04073">
    <property type="entry name" value="tRNA_edit"/>
    <property type="match status" value="1"/>
</dbReference>
<evidence type="ECO:0000313" key="7">
    <source>
        <dbReference type="Proteomes" id="UP000016662"/>
    </source>
</evidence>
<dbReference type="PIRSF" id="PIRSF006181">
    <property type="entry name" value="EbsC_YbaK"/>
    <property type="match status" value="1"/>
</dbReference>
<dbReference type="CDD" id="cd00002">
    <property type="entry name" value="YbaK_deacylase"/>
    <property type="match status" value="1"/>
</dbReference>
<dbReference type="Proteomes" id="UP000016662">
    <property type="component" value="Unassembled WGS sequence"/>
</dbReference>
<proteinExistence type="inferred from homology"/>
<dbReference type="PATRIC" id="fig|411473.3.peg.1404"/>
<dbReference type="OrthoDB" id="9809296at2"/>
<comment type="similarity">
    <text evidence="1 4">Belongs to the prolyl-tRNA editing family. YbaK/EbsC subfamily.</text>
</comment>
<dbReference type="PANTHER" id="PTHR30411">
    <property type="entry name" value="CYTOPLASMIC PROTEIN"/>
    <property type="match status" value="1"/>
</dbReference>
<dbReference type="EC" id="4.2.-.-" evidence="4"/>
<feature type="domain" description="YbaK/aminoacyl-tRNA synthetase-associated" evidence="5">
    <location>
        <begin position="34"/>
        <end position="149"/>
    </location>
</feature>
<sequence length="165" mass="17895">MAKEKVIKTNAIRMLDKAKVPYVHRSWEQATGQHTGVELAAALGQNPEQVFKTLVTVAKSGEHYVFLVPVAEELDLKKAAAAVGEKAISMCKSKDLLALTGYIHGGCSPIGMKKLFRTTIHESAQNFPTILCSAGKIGHQLELSLDSLQQVVPFQLADIIAEKAQ</sequence>
<dbReference type="InterPro" id="IPR007214">
    <property type="entry name" value="YbaK/aa-tRNA-synth-assoc-dom"/>
</dbReference>
<gene>
    <name evidence="6" type="ORF">RUMCAL_01721</name>
</gene>
<comment type="caution">
    <text evidence="6">The sequence shown here is derived from an EMBL/GenBank/DDBJ whole genome shotgun (WGS) entry which is preliminary data.</text>
</comment>
<dbReference type="NCBIfam" id="TIGR00011">
    <property type="entry name" value="YbaK_EbsC"/>
    <property type="match status" value="1"/>
</dbReference>
<dbReference type="SUPFAM" id="SSF55826">
    <property type="entry name" value="YbaK/ProRS associated domain"/>
    <property type="match status" value="1"/>
</dbReference>
<protein>
    <recommendedName>
        <fullName evidence="4">Cys-tRNA(Pro)/Cys-tRNA(Cys) deacylase</fullName>
        <ecNumber evidence="4">4.2.-.-</ecNumber>
    </recommendedName>
</protein>
<keyword evidence="2 4" id="KW-0648">Protein biosynthesis</keyword>
<dbReference type="eggNOG" id="COG2606">
    <property type="taxonomic scope" value="Bacteria"/>
</dbReference>
<dbReference type="PANTHER" id="PTHR30411:SF0">
    <property type="entry name" value="CYS-TRNA(PRO)_CYS-TRNA(CYS) DEACYLASE YBAK"/>
    <property type="match status" value="1"/>
</dbReference>
<accession>U2LZT1</accession>
<evidence type="ECO:0000256" key="1">
    <source>
        <dbReference type="ARBA" id="ARBA00009798"/>
    </source>
</evidence>
<evidence type="ECO:0000259" key="5">
    <source>
        <dbReference type="Pfam" id="PF04073"/>
    </source>
</evidence>
<dbReference type="STRING" id="411473.RUMCAL_01721"/>
<reference evidence="6 7" key="1">
    <citation type="submission" date="2013-07" db="EMBL/GenBank/DDBJ databases">
        <authorList>
            <person name="Weinstock G."/>
            <person name="Sodergren E."/>
            <person name="Wylie T."/>
            <person name="Fulton L."/>
            <person name="Fulton R."/>
            <person name="Fronick C."/>
            <person name="O'Laughlin M."/>
            <person name="Godfrey J."/>
            <person name="Miner T."/>
            <person name="Herter B."/>
            <person name="Appelbaum E."/>
            <person name="Cordes M."/>
            <person name="Lek S."/>
            <person name="Wollam A."/>
            <person name="Pepin K.H."/>
            <person name="Palsikar V.B."/>
            <person name="Mitreva M."/>
            <person name="Wilson R.K."/>
        </authorList>
    </citation>
    <scope>NUCLEOTIDE SEQUENCE [LARGE SCALE GENOMIC DNA]</scope>
    <source>
        <strain evidence="6 7">ATCC 27760</strain>
    </source>
</reference>
<keyword evidence="7" id="KW-1185">Reference proteome</keyword>
<dbReference type="GO" id="GO:0016829">
    <property type="term" value="F:lyase activity"/>
    <property type="evidence" value="ECO:0007669"/>
    <property type="project" value="UniProtKB-KW"/>
</dbReference>
<dbReference type="GO" id="GO:0002161">
    <property type="term" value="F:aminoacyl-tRNA deacylase activity"/>
    <property type="evidence" value="ECO:0007669"/>
    <property type="project" value="InterPro"/>
</dbReference>
<dbReference type="EMBL" id="AWVF01000220">
    <property type="protein sequence ID" value="ERJ95009.1"/>
    <property type="molecule type" value="Genomic_DNA"/>
</dbReference>
<evidence type="ECO:0000256" key="4">
    <source>
        <dbReference type="PIRNR" id="PIRNR006181"/>
    </source>
</evidence>
<keyword evidence="3 4" id="KW-0456">Lyase</keyword>
<dbReference type="HOGENOM" id="CLU_094875_3_0_9"/>
<dbReference type="RefSeq" id="WP_021683190.1">
    <property type="nucleotide sequence ID" value="NZ_KI260469.1"/>
</dbReference>
<dbReference type="GO" id="GO:0006412">
    <property type="term" value="P:translation"/>
    <property type="evidence" value="ECO:0007669"/>
    <property type="project" value="UniProtKB-KW"/>
</dbReference>
<dbReference type="GeneID" id="93692286"/>
<dbReference type="InterPro" id="IPR004369">
    <property type="entry name" value="Prolyl-tRNA_editing_YbaK/EbsC"/>
</dbReference>
<organism evidence="6 7">
    <name type="scientific">Ruminococcus callidus ATCC 27760</name>
    <dbReference type="NCBI Taxonomy" id="411473"/>
    <lineage>
        <taxon>Bacteria</taxon>
        <taxon>Bacillati</taxon>
        <taxon>Bacillota</taxon>
        <taxon>Clostridia</taxon>
        <taxon>Eubacteriales</taxon>
        <taxon>Oscillospiraceae</taxon>
        <taxon>Ruminococcus</taxon>
    </lineage>
</organism>
<dbReference type="AlphaFoldDB" id="U2LZT1"/>
<evidence type="ECO:0000256" key="2">
    <source>
        <dbReference type="ARBA" id="ARBA00022917"/>
    </source>
</evidence>
<dbReference type="InterPro" id="IPR036754">
    <property type="entry name" value="YbaK/aa-tRNA-synt-asso_dom_sf"/>
</dbReference>
<name>U2LZT1_9FIRM</name>
<evidence type="ECO:0000313" key="6">
    <source>
        <dbReference type="EMBL" id="ERJ95009.1"/>
    </source>
</evidence>